<keyword evidence="2" id="KW-1185">Reference proteome</keyword>
<gene>
    <name evidence="1" type="ORF">METESE_17040</name>
</gene>
<dbReference type="Pfam" id="PF03682">
    <property type="entry name" value="UPF0158"/>
    <property type="match status" value="1"/>
</dbReference>
<dbReference type="AlphaFoldDB" id="A0AA48KC78"/>
<evidence type="ECO:0000313" key="1">
    <source>
        <dbReference type="EMBL" id="BDU76746.1"/>
    </source>
</evidence>
<reference evidence="1" key="1">
    <citation type="journal article" date="2023" name="Int. J. Syst. Evol. Microbiol.">
        <title>Mesoterricola silvestris gen. nov., sp. nov., Mesoterricola sediminis sp. nov., Geothrix oryzae sp. nov., Geothrix edaphica sp. nov., Geothrix rubra sp. nov., and Geothrix limicola sp. nov., six novel members of Acidobacteriota isolated from soils.</title>
        <authorList>
            <person name="Itoh H."/>
            <person name="Sugisawa Y."/>
            <person name="Mise K."/>
            <person name="Xu Z."/>
            <person name="Kuniyasu M."/>
            <person name="Ushijima N."/>
            <person name="Kawano K."/>
            <person name="Kobayashi E."/>
            <person name="Shiratori Y."/>
            <person name="Masuda Y."/>
            <person name="Senoo K."/>
        </authorList>
    </citation>
    <scope>NUCLEOTIDE SEQUENCE</scope>
    <source>
        <strain evidence="1">W786</strain>
    </source>
</reference>
<dbReference type="Proteomes" id="UP001228113">
    <property type="component" value="Chromosome"/>
</dbReference>
<organism evidence="1 2">
    <name type="scientific">Mesoterricola sediminis</name>
    <dbReference type="NCBI Taxonomy" id="2927980"/>
    <lineage>
        <taxon>Bacteria</taxon>
        <taxon>Pseudomonadati</taxon>
        <taxon>Acidobacteriota</taxon>
        <taxon>Holophagae</taxon>
        <taxon>Holophagales</taxon>
        <taxon>Holophagaceae</taxon>
        <taxon>Mesoterricola</taxon>
    </lineage>
</organism>
<accession>A0AA48KC78</accession>
<dbReference type="EMBL" id="AP027081">
    <property type="protein sequence ID" value="BDU76746.1"/>
    <property type="molecule type" value="Genomic_DNA"/>
</dbReference>
<dbReference type="InterPro" id="IPR005361">
    <property type="entry name" value="UPF0158"/>
</dbReference>
<name>A0AA48KC78_9BACT</name>
<dbReference type="KEGG" id="msea:METESE_17040"/>
<proteinExistence type="predicted"/>
<sequence>MSESARAFAHLTISAQDLMAALEANPMQEYWLADLETGELIRRPEDEGFLDEDEDPEAYDDPDRYMTVEPMGSPECFQVMASYVESLPDGEAARSLDRSLRMRRPFRAFKDTLLDFPEERQKWFKFHDAVMLGWAQQWVEDNLPGAVLVFP</sequence>
<protein>
    <submittedName>
        <fullName evidence="1">Uncharacterized protein</fullName>
    </submittedName>
</protein>
<evidence type="ECO:0000313" key="2">
    <source>
        <dbReference type="Proteomes" id="UP001228113"/>
    </source>
</evidence>